<dbReference type="EMBL" id="ASXS01000007">
    <property type="protein sequence ID" value="EPP23091.1"/>
    <property type="molecule type" value="Genomic_DNA"/>
</dbReference>
<proteinExistence type="predicted"/>
<name>S7JG81_VIBFL</name>
<accession>S7JG81</accession>
<evidence type="ECO:0000313" key="1">
    <source>
        <dbReference type="EMBL" id="EPP23091.1"/>
    </source>
</evidence>
<organism evidence="1 2">
    <name type="scientific">Vibrio fluvialis PG41</name>
    <dbReference type="NCBI Taxonomy" id="1336752"/>
    <lineage>
        <taxon>Bacteria</taxon>
        <taxon>Pseudomonadati</taxon>
        <taxon>Pseudomonadota</taxon>
        <taxon>Gammaproteobacteria</taxon>
        <taxon>Vibrionales</taxon>
        <taxon>Vibrionaceae</taxon>
        <taxon>Vibrio</taxon>
    </lineage>
</organism>
<comment type="caution">
    <text evidence="1">The sequence shown here is derived from an EMBL/GenBank/DDBJ whole genome shotgun (WGS) entry which is preliminary data.</text>
</comment>
<evidence type="ECO:0000313" key="2">
    <source>
        <dbReference type="Proteomes" id="UP000014854"/>
    </source>
</evidence>
<protein>
    <submittedName>
        <fullName evidence="1">Uncharacterized protein</fullName>
    </submittedName>
</protein>
<reference evidence="1 2" key="1">
    <citation type="journal article" date="2013" name="Gut Pathog.">
        <title>Evidence of a new metabolic capacity in an emerging diarrheal pathogen: lessons from the draft genomes of Vibrio fluvialis strains PG41 and I21563.</title>
        <authorList>
            <person name="Khatri I."/>
            <person name="Mahajan S."/>
            <person name="Dureja C."/>
            <person name="Subramanian S."/>
            <person name="Raychaudhuri S."/>
        </authorList>
    </citation>
    <scope>NUCLEOTIDE SEQUENCE [LARGE SCALE GENOMIC DNA]</scope>
    <source>
        <strain evidence="1 2">PG41</strain>
    </source>
</reference>
<dbReference type="AlphaFoldDB" id="S7JG81"/>
<sequence length="38" mass="4490">MHRFMRGHNGHSAPEQAAEWLTRNQFSVMISRENTFSQ</sequence>
<dbReference type="PATRIC" id="fig|1336752.4.peg.1859"/>
<dbReference type="Proteomes" id="UP000014854">
    <property type="component" value="Unassembled WGS sequence"/>
</dbReference>
<gene>
    <name evidence="1" type="ORF">L910_4159</name>
</gene>